<accession>A0AAN4ZPX3</accession>
<dbReference type="AlphaFoldDB" id="A0AAN4ZPX3"/>
<evidence type="ECO:0000313" key="1">
    <source>
        <dbReference type="EMBL" id="GMR42568.1"/>
    </source>
</evidence>
<gene>
    <name evidence="1" type="ORF">PMAYCL1PPCAC_12763</name>
</gene>
<dbReference type="EMBL" id="BTRK01000003">
    <property type="protein sequence ID" value="GMR42568.1"/>
    <property type="molecule type" value="Genomic_DNA"/>
</dbReference>
<proteinExistence type="predicted"/>
<name>A0AAN4ZPX3_9BILA</name>
<reference evidence="2" key="1">
    <citation type="submission" date="2022-10" db="EMBL/GenBank/DDBJ databases">
        <title>Genome assembly of Pristionchus species.</title>
        <authorList>
            <person name="Yoshida K."/>
            <person name="Sommer R.J."/>
        </authorList>
    </citation>
    <scope>NUCLEOTIDE SEQUENCE [LARGE SCALE GENOMIC DNA]</scope>
    <source>
        <strain evidence="2">RS5460</strain>
    </source>
</reference>
<evidence type="ECO:0000313" key="2">
    <source>
        <dbReference type="Proteomes" id="UP001328107"/>
    </source>
</evidence>
<dbReference type="Proteomes" id="UP001328107">
    <property type="component" value="Unassembled WGS sequence"/>
</dbReference>
<feature type="non-terminal residue" evidence="1">
    <location>
        <position position="1"/>
    </location>
</feature>
<organism evidence="1 2">
    <name type="scientific">Pristionchus mayeri</name>
    <dbReference type="NCBI Taxonomy" id="1317129"/>
    <lineage>
        <taxon>Eukaryota</taxon>
        <taxon>Metazoa</taxon>
        <taxon>Ecdysozoa</taxon>
        <taxon>Nematoda</taxon>
        <taxon>Chromadorea</taxon>
        <taxon>Rhabditida</taxon>
        <taxon>Rhabditina</taxon>
        <taxon>Diplogasteromorpha</taxon>
        <taxon>Diplogasteroidea</taxon>
        <taxon>Neodiplogasteridae</taxon>
        <taxon>Pristionchus</taxon>
    </lineage>
</organism>
<protein>
    <submittedName>
        <fullName evidence="1">Uncharacterized protein</fullName>
    </submittedName>
</protein>
<keyword evidence="2" id="KW-1185">Reference proteome</keyword>
<sequence>TDYMVLVLEGGVARLTPISQLEEEEIKRQLSKTEFEPSDGATKRDLQRMLHRACRMEEVSGNYVLLIEEVEAEDVENGEGGTARGEEIRM</sequence>
<comment type="caution">
    <text evidence="1">The sequence shown here is derived from an EMBL/GenBank/DDBJ whole genome shotgun (WGS) entry which is preliminary data.</text>
</comment>